<dbReference type="Pfam" id="PF13413">
    <property type="entry name" value="HTH_25"/>
    <property type="match status" value="1"/>
</dbReference>
<keyword evidence="2" id="KW-0472">Membrane</keyword>
<evidence type="ECO:0000256" key="1">
    <source>
        <dbReference type="SAM" id="MobiDB-lite"/>
    </source>
</evidence>
<organism evidence="4 5">
    <name type="scientific">Acidithiobacillus caldus (strain ATCC 51756 / DSM 8584 / KU)</name>
    <dbReference type="NCBI Taxonomy" id="637389"/>
    <lineage>
        <taxon>Bacteria</taxon>
        <taxon>Pseudomonadati</taxon>
        <taxon>Pseudomonadota</taxon>
        <taxon>Acidithiobacillia</taxon>
        <taxon>Acidithiobacillales</taxon>
        <taxon>Acidithiobacillaceae</taxon>
        <taxon>Acidithiobacillus</taxon>
    </lineage>
</organism>
<sequence>MSADRQEATDDFDVLRRVREQRGWTPQQVAERLHIRAAQVEALEQARFEALPGAAFARGYLKNYARLLDLDPEPLLDLFDRRSNGAGLKPTDHVLPDSEDPLLDYRWPMLLVSLVLAAAIAGIAWWLWGGEAAAPATTESMSAAGPSTSAPAASSISSAAASAVRLAVPAPAATASVASVAAATGSAIVAPSQSAATAATGLHFVFTGRCWVQVQDARGQTLLAELAEAGQTIVVDKGLPPYRILVGKAQNVRISYDGKSIPLPVNALGVARLQVGTAPAASAAAAPVQSGNAAVAATASPARKPRRQTQNSGPATAGMDSSVAPELSSPQPKASSHGETPSGELHGGAPASAPAAS</sequence>
<dbReference type="SUPFAM" id="SSF47413">
    <property type="entry name" value="lambda repressor-like DNA-binding domains"/>
    <property type="match status" value="1"/>
</dbReference>
<evidence type="ECO:0000256" key="2">
    <source>
        <dbReference type="SAM" id="Phobius"/>
    </source>
</evidence>
<feature type="domain" description="HTH cro/C1-type" evidence="3">
    <location>
        <begin position="15"/>
        <end position="75"/>
    </location>
</feature>
<feature type="compositionally biased region" description="Low complexity" evidence="1">
    <location>
        <begin position="347"/>
        <end position="357"/>
    </location>
</feature>
<dbReference type="InterPro" id="IPR010982">
    <property type="entry name" value="Lambda_DNA-bd_dom_sf"/>
</dbReference>
<evidence type="ECO:0000259" key="3">
    <source>
        <dbReference type="PROSITE" id="PS50943"/>
    </source>
</evidence>
<proteinExistence type="predicted"/>
<dbReference type="CDD" id="cd00093">
    <property type="entry name" value="HTH_XRE"/>
    <property type="match status" value="1"/>
</dbReference>
<dbReference type="InterPro" id="IPR001387">
    <property type="entry name" value="Cro/C1-type_HTH"/>
</dbReference>
<feature type="compositionally biased region" description="Polar residues" evidence="1">
    <location>
        <begin position="328"/>
        <end position="339"/>
    </location>
</feature>
<dbReference type="PANTHER" id="PTHR34475:SF1">
    <property type="entry name" value="CYTOSKELETON PROTEIN RODZ"/>
    <property type="match status" value="1"/>
</dbReference>
<dbReference type="HOGENOM" id="CLU_047530_2_0_6"/>
<dbReference type="PROSITE" id="PS50943">
    <property type="entry name" value="HTH_CROC1"/>
    <property type="match status" value="1"/>
</dbReference>
<dbReference type="RefSeq" id="WP_004871775.1">
    <property type="nucleotide sequence ID" value="NZ_CP005986.1"/>
</dbReference>
<gene>
    <name evidence="4" type="ORF">Acaty_c1135</name>
</gene>
<dbReference type="GO" id="GO:0003677">
    <property type="term" value="F:DNA binding"/>
    <property type="evidence" value="ECO:0007669"/>
    <property type="project" value="InterPro"/>
</dbReference>
<dbReference type="PANTHER" id="PTHR34475">
    <property type="match status" value="1"/>
</dbReference>
<dbReference type="eggNOG" id="COG1426">
    <property type="taxonomic scope" value="Bacteria"/>
</dbReference>
<keyword evidence="2" id="KW-0812">Transmembrane</keyword>
<dbReference type="KEGG" id="acz:Acaty_c1135"/>
<dbReference type="SMART" id="SM00530">
    <property type="entry name" value="HTH_XRE"/>
    <property type="match status" value="1"/>
</dbReference>
<dbReference type="Gene3D" id="1.10.260.40">
    <property type="entry name" value="lambda repressor-like DNA-binding domains"/>
    <property type="match status" value="1"/>
</dbReference>
<feature type="region of interest" description="Disordered" evidence="1">
    <location>
        <begin position="296"/>
        <end position="357"/>
    </location>
</feature>
<reference evidence="4 5" key="1">
    <citation type="journal article" date="2009" name="J. Bacteriol.">
        <title>Draft genome sequence of the extremely acidophilic bacterium Acidithiobacillus caldus ATCC 51756 reveals metabolic versatility in the genus Acidithiobacillus.</title>
        <authorList>
            <person name="Valdes J."/>
            <person name="Quatrini R."/>
            <person name="Hallberg K."/>
            <person name="Dopson M."/>
            <person name="Valenzuela P.D."/>
            <person name="Holmes D.S."/>
        </authorList>
    </citation>
    <scope>NUCLEOTIDE SEQUENCE [LARGE SCALE GENOMIC DNA]</scope>
    <source>
        <strain evidence="5">ATCC 51756 / DSM 8584 / KU</strain>
    </source>
</reference>
<name>A0A059ZTP5_ACICK</name>
<accession>A0A059ZTP5</accession>
<keyword evidence="2" id="KW-1133">Transmembrane helix</keyword>
<protein>
    <submittedName>
        <fullName evidence="4">Putative membrane protein</fullName>
    </submittedName>
</protein>
<feature type="transmembrane region" description="Helical" evidence="2">
    <location>
        <begin position="109"/>
        <end position="128"/>
    </location>
</feature>
<dbReference type="EMBL" id="CP005986">
    <property type="protein sequence ID" value="AIA55005.1"/>
    <property type="molecule type" value="Genomic_DNA"/>
</dbReference>
<dbReference type="Proteomes" id="UP000005522">
    <property type="component" value="Chromosome"/>
</dbReference>
<dbReference type="InterPro" id="IPR025194">
    <property type="entry name" value="RodZ-like_C"/>
</dbReference>
<dbReference type="AlphaFoldDB" id="A0A059ZTP5"/>
<dbReference type="Pfam" id="PF13464">
    <property type="entry name" value="RodZ_C"/>
    <property type="match status" value="1"/>
</dbReference>
<evidence type="ECO:0000313" key="4">
    <source>
        <dbReference type="EMBL" id="AIA55005.1"/>
    </source>
</evidence>
<evidence type="ECO:0000313" key="5">
    <source>
        <dbReference type="Proteomes" id="UP000005522"/>
    </source>
</evidence>
<dbReference type="InterPro" id="IPR050400">
    <property type="entry name" value="Bact_Cytoskel_RodZ"/>
</dbReference>